<proteinExistence type="predicted"/>
<comment type="caution">
    <text evidence="2">The sequence shown here is derived from an EMBL/GenBank/DDBJ whole genome shotgun (WGS) entry which is preliminary data.</text>
</comment>
<reference evidence="2" key="1">
    <citation type="journal article" date="2021" name="IMA Fungus">
        <title>Genomic characterization of three marine fungi, including Emericellopsis atlantica sp. nov. with signatures of a generalist lifestyle and marine biomass degradation.</title>
        <authorList>
            <person name="Hagestad O.C."/>
            <person name="Hou L."/>
            <person name="Andersen J.H."/>
            <person name="Hansen E.H."/>
            <person name="Altermark B."/>
            <person name="Li C."/>
            <person name="Kuhnert E."/>
            <person name="Cox R.J."/>
            <person name="Crous P.W."/>
            <person name="Spatafora J.W."/>
            <person name="Lail K."/>
            <person name="Amirebrahimi M."/>
            <person name="Lipzen A."/>
            <person name="Pangilinan J."/>
            <person name="Andreopoulos W."/>
            <person name="Hayes R.D."/>
            <person name="Ng V."/>
            <person name="Grigoriev I.V."/>
            <person name="Jackson S.A."/>
            <person name="Sutton T.D.S."/>
            <person name="Dobson A.D.W."/>
            <person name="Rama T."/>
        </authorList>
    </citation>
    <scope>NUCLEOTIDE SEQUENCE</scope>
    <source>
        <strain evidence="2">TRa018bII</strain>
    </source>
</reference>
<dbReference type="SUPFAM" id="SSF103473">
    <property type="entry name" value="MFS general substrate transporter"/>
    <property type="match status" value="1"/>
</dbReference>
<dbReference type="Proteomes" id="UP000824998">
    <property type="component" value="Unassembled WGS sequence"/>
</dbReference>
<dbReference type="EMBL" id="MU251696">
    <property type="protein sequence ID" value="KAG9230150.1"/>
    <property type="molecule type" value="Genomic_DNA"/>
</dbReference>
<gene>
    <name evidence="2" type="ORF">BJ875DRAFT_165724</name>
</gene>
<dbReference type="Gene3D" id="1.20.1250.20">
    <property type="entry name" value="MFS general substrate transporter like domains"/>
    <property type="match status" value="1"/>
</dbReference>
<keyword evidence="1" id="KW-1133">Transmembrane helix</keyword>
<dbReference type="InterPro" id="IPR050327">
    <property type="entry name" value="Proton-linked_MCT"/>
</dbReference>
<keyword evidence="1" id="KW-0472">Membrane</keyword>
<keyword evidence="3" id="KW-1185">Reference proteome</keyword>
<dbReference type="PANTHER" id="PTHR11360:SF234">
    <property type="entry name" value="MFS-TYPE TRANSPORTER DBAD-RELATED"/>
    <property type="match status" value="1"/>
</dbReference>
<feature type="transmembrane region" description="Helical" evidence="1">
    <location>
        <begin position="91"/>
        <end position="118"/>
    </location>
</feature>
<evidence type="ECO:0000256" key="1">
    <source>
        <dbReference type="SAM" id="Phobius"/>
    </source>
</evidence>
<accession>A0A9P7YBP9</accession>
<protein>
    <recommendedName>
        <fullName evidence="4">Major facilitator superfamily (MFS) profile domain-containing protein</fullName>
    </recommendedName>
</protein>
<feature type="transmembrane region" description="Helical" evidence="1">
    <location>
        <begin position="39"/>
        <end position="59"/>
    </location>
</feature>
<dbReference type="AlphaFoldDB" id="A0A9P7YBP9"/>
<evidence type="ECO:0000313" key="3">
    <source>
        <dbReference type="Proteomes" id="UP000824998"/>
    </source>
</evidence>
<organism evidence="2 3">
    <name type="scientific">Amylocarpus encephaloides</name>
    <dbReference type="NCBI Taxonomy" id="45428"/>
    <lineage>
        <taxon>Eukaryota</taxon>
        <taxon>Fungi</taxon>
        <taxon>Dikarya</taxon>
        <taxon>Ascomycota</taxon>
        <taxon>Pezizomycotina</taxon>
        <taxon>Leotiomycetes</taxon>
        <taxon>Helotiales</taxon>
        <taxon>Helotiales incertae sedis</taxon>
        <taxon>Amylocarpus</taxon>
    </lineage>
</organism>
<name>A0A9P7YBP9_9HELO</name>
<dbReference type="PANTHER" id="PTHR11360">
    <property type="entry name" value="MONOCARBOXYLATE TRANSPORTER"/>
    <property type="match status" value="1"/>
</dbReference>
<dbReference type="OrthoDB" id="6509908at2759"/>
<dbReference type="InterPro" id="IPR036259">
    <property type="entry name" value="MFS_trans_sf"/>
</dbReference>
<evidence type="ECO:0000313" key="2">
    <source>
        <dbReference type="EMBL" id="KAG9230150.1"/>
    </source>
</evidence>
<evidence type="ECO:0008006" key="4">
    <source>
        <dbReference type="Google" id="ProtNLM"/>
    </source>
</evidence>
<feature type="transmembrane region" description="Helical" evidence="1">
    <location>
        <begin position="66"/>
        <end position="85"/>
    </location>
</feature>
<keyword evidence="1" id="KW-0812">Transmembrane</keyword>
<sequence>MQVLGGFFCMFNCWGIGNTFDSFQTYYQIALLADETPSRISWIGSIQAFLLLFVGGVITGPIYDAGYLRSMVLVGSILAVFGMMMTSICKAYWQFVLALGIVVGTGAGCMLLPAVAVIPQYSTKHIAFATGIAADK</sequence>